<feature type="compositionally biased region" description="Polar residues" evidence="1">
    <location>
        <begin position="59"/>
        <end position="73"/>
    </location>
</feature>
<feature type="region of interest" description="Disordered" evidence="1">
    <location>
        <begin position="53"/>
        <end position="73"/>
    </location>
</feature>
<protein>
    <submittedName>
        <fullName evidence="2">Uncharacterized protein</fullName>
    </submittedName>
</protein>
<dbReference type="AlphaFoldDB" id="A0A0D0KFL8"/>
<proteinExistence type="predicted"/>
<accession>A0A0D0KFL8</accession>
<dbReference type="EMBL" id="JXQV01000045">
    <property type="protein sequence ID" value="KIP98090.1"/>
    <property type="molecule type" value="Genomic_DNA"/>
</dbReference>
<gene>
    <name evidence="2" type="ORF">RU07_22920</name>
</gene>
<dbReference type="OrthoDB" id="1350109at28211"/>
<name>A0A0D0KFL8_AGRTU</name>
<evidence type="ECO:0000313" key="3">
    <source>
        <dbReference type="Proteomes" id="UP000035017"/>
    </source>
</evidence>
<sequence length="73" mass="8218">MTTFSIIVYDDVSSPPDVNREDIINIEAPWDLVEGVARLALARYPNATRVEAVDENGHTRGQWTTKSWSSEPE</sequence>
<evidence type="ECO:0000313" key="2">
    <source>
        <dbReference type="EMBL" id="KIP98090.1"/>
    </source>
</evidence>
<dbReference type="Proteomes" id="UP000035017">
    <property type="component" value="Unassembled WGS sequence"/>
</dbReference>
<evidence type="ECO:0000256" key="1">
    <source>
        <dbReference type="SAM" id="MobiDB-lite"/>
    </source>
</evidence>
<organism evidence="2 3">
    <name type="scientific">Agrobacterium tumefaciens</name>
    <dbReference type="NCBI Taxonomy" id="358"/>
    <lineage>
        <taxon>Bacteria</taxon>
        <taxon>Pseudomonadati</taxon>
        <taxon>Pseudomonadota</taxon>
        <taxon>Alphaproteobacteria</taxon>
        <taxon>Hyphomicrobiales</taxon>
        <taxon>Rhizobiaceae</taxon>
        <taxon>Rhizobium/Agrobacterium group</taxon>
        <taxon>Agrobacterium</taxon>
        <taxon>Agrobacterium tumefaciens complex</taxon>
    </lineage>
</organism>
<reference evidence="2 3" key="1">
    <citation type="submission" date="2014-12" db="EMBL/GenBank/DDBJ databases">
        <title>16Stimator: statistical estimation of ribosomal gene copy numbers from draft genome assemblies.</title>
        <authorList>
            <person name="Perisin M.A."/>
            <person name="Vetter M."/>
            <person name="Gilbert J.A."/>
            <person name="Bergelson J."/>
        </authorList>
    </citation>
    <scope>NUCLEOTIDE SEQUENCE [LARGE SCALE GENOMIC DNA]</scope>
    <source>
        <strain evidence="2 3">MEJ076</strain>
    </source>
</reference>
<comment type="caution">
    <text evidence="2">The sequence shown here is derived from an EMBL/GenBank/DDBJ whole genome shotgun (WGS) entry which is preliminary data.</text>
</comment>